<dbReference type="SMART" id="SM00034">
    <property type="entry name" value="CLECT"/>
    <property type="match status" value="2"/>
</dbReference>
<accession>A0AAW0MRS9</accession>
<sequence>MDRPPVYRVRLNRPPPAESGLNMDRPPACARVRGLNMDRPPAGASSVSCFHTVIYKYYFINTSLNWNDAQQYCRQHYTDLITFWSLEDVNRVERPSDYGGFAWIGLFDDPASWKGIMGNDANSWRWSATGMTNPGGYQKWANGEPSYSGGNEQCVTMTDGVWLDKPCVNLYRFACFTGQKNYTLVTQIMNWENARRYCREHHTDLAMIEDEIENTAVSSLAPQYYKWIGLYREPWRWSDGSQSSFKNWVTNAPDSFGGIQPCTREQSTYQWNDSRCSDKYPFICQKSFKSKETRIMMKFLSDVEAEFQRKGITDVRLTWKSAHP</sequence>
<dbReference type="PANTHER" id="PTHR45784">
    <property type="entry name" value="C-TYPE LECTIN DOMAIN FAMILY 20 MEMBER A-RELATED"/>
    <property type="match status" value="1"/>
</dbReference>
<evidence type="ECO:0000256" key="1">
    <source>
        <dbReference type="ARBA" id="ARBA00023157"/>
    </source>
</evidence>
<dbReference type="SUPFAM" id="SSF56436">
    <property type="entry name" value="C-type lectin-like"/>
    <property type="match status" value="2"/>
</dbReference>
<organism evidence="4 5">
    <name type="scientific">Mugilogobius chulae</name>
    <name type="common">yellowstripe goby</name>
    <dbReference type="NCBI Taxonomy" id="88201"/>
    <lineage>
        <taxon>Eukaryota</taxon>
        <taxon>Metazoa</taxon>
        <taxon>Chordata</taxon>
        <taxon>Craniata</taxon>
        <taxon>Vertebrata</taxon>
        <taxon>Euteleostomi</taxon>
        <taxon>Actinopterygii</taxon>
        <taxon>Neopterygii</taxon>
        <taxon>Teleostei</taxon>
        <taxon>Neoteleostei</taxon>
        <taxon>Acanthomorphata</taxon>
        <taxon>Gobiaria</taxon>
        <taxon>Gobiiformes</taxon>
        <taxon>Gobioidei</taxon>
        <taxon>Gobiidae</taxon>
        <taxon>Gobionellinae</taxon>
        <taxon>Mugilogobius</taxon>
    </lineage>
</organism>
<dbReference type="Proteomes" id="UP001460270">
    <property type="component" value="Unassembled WGS sequence"/>
</dbReference>
<dbReference type="InterPro" id="IPR001304">
    <property type="entry name" value="C-type_lectin-like"/>
</dbReference>
<evidence type="ECO:0000313" key="5">
    <source>
        <dbReference type="Proteomes" id="UP001460270"/>
    </source>
</evidence>
<dbReference type="AlphaFoldDB" id="A0AAW0MRS9"/>
<dbReference type="PANTHER" id="PTHR45784:SF3">
    <property type="entry name" value="C-TYPE LECTIN DOMAIN FAMILY 4 MEMBER K-LIKE-RELATED"/>
    <property type="match status" value="1"/>
</dbReference>
<evidence type="ECO:0000313" key="4">
    <source>
        <dbReference type="EMBL" id="KAK7883899.1"/>
    </source>
</evidence>
<evidence type="ECO:0000256" key="2">
    <source>
        <dbReference type="SAM" id="MobiDB-lite"/>
    </source>
</evidence>
<reference evidence="5" key="1">
    <citation type="submission" date="2024-04" db="EMBL/GenBank/DDBJ databases">
        <title>Salinicola lusitanus LLJ914,a marine bacterium isolated from the Okinawa Trough.</title>
        <authorList>
            <person name="Li J."/>
        </authorList>
    </citation>
    <scope>NUCLEOTIDE SEQUENCE [LARGE SCALE GENOMIC DNA]</scope>
</reference>
<dbReference type="EMBL" id="JBBPFD010000020">
    <property type="protein sequence ID" value="KAK7883899.1"/>
    <property type="molecule type" value="Genomic_DNA"/>
</dbReference>
<dbReference type="InterPro" id="IPR018378">
    <property type="entry name" value="C-type_lectin_CS"/>
</dbReference>
<dbReference type="Pfam" id="PF00059">
    <property type="entry name" value="Lectin_C"/>
    <property type="match status" value="2"/>
</dbReference>
<feature type="domain" description="C-type lectin" evidence="3">
    <location>
        <begin position="177"/>
        <end position="285"/>
    </location>
</feature>
<gene>
    <name evidence="4" type="ORF">WMY93_027022</name>
</gene>
<proteinExistence type="predicted"/>
<dbReference type="InterPro" id="IPR016186">
    <property type="entry name" value="C-type_lectin-like/link_sf"/>
</dbReference>
<dbReference type="InterPro" id="IPR016187">
    <property type="entry name" value="CTDL_fold"/>
</dbReference>
<protein>
    <recommendedName>
        <fullName evidence="3">C-type lectin domain-containing protein</fullName>
    </recommendedName>
</protein>
<feature type="domain" description="C-type lectin" evidence="3">
    <location>
        <begin position="57"/>
        <end position="176"/>
    </location>
</feature>
<dbReference type="Gene3D" id="3.10.100.10">
    <property type="entry name" value="Mannose-Binding Protein A, subunit A"/>
    <property type="match status" value="2"/>
</dbReference>
<keyword evidence="1" id="KW-1015">Disulfide bond</keyword>
<name>A0AAW0MRS9_9GOBI</name>
<keyword evidence="5" id="KW-1185">Reference proteome</keyword>
<evidence type="ECO:0000259" key="3">
    <source>
        <dbReference type="PROSITE" id="PS50041"/>
    </source>
</evidence>
<dbReference type="PROSITE" id="PS00615">
    <property type="entry name" value="C_TYPE_LECTIN_1"/>
    <property type="match status" value="1"/>
</dbReference>
<dbReference type="PROSITE" id="PS50041">
    <property type="entry name" value="C_TYPE_LECTIN_2"/>
    <property type="match status" value="2"/>
</dbReference>
<feature type="region of interest" description="Disordered" evidence="2">
    <location>
        <begin position="1"/>
        <end position="23"/>
    </location>
</feature>
<comment type="caution">
    <text evidence="4">The sequence shown here is derived from an EMBL/GenBank/DDBJ whole genome shotgun (WGS) entry which is preliminary data.</text>
</comment>